<feature type="region of interest" description="Disordered" evidence="3">
    <location>
        <begin position="236"/>
        <end position="325"/>
    </location>
</feature>
<feature type="region of interest" description="Disordered" evidence="3">
    <location>
        <begin position="67"/>
        <end position="89"/>
    </location>
</feature>
<keyword evidence="2" id="KW-0175">Coiled coil</keyword>
<comment type="similarity">
    <text evidence="1">Belongs to the Luc7 family.</text>
</comment>
<dbReference type="PANTHER" id="PTHR12375">
    <property type="entry name" value="RNA-BINDING PROTEIN LUC7-RELATED"/>
    <property type="match status" value="1"/>
</dbReference>
<evidence type="ECO:0000256" key="3">
    <source>
        <dbReference type="SAM" id="MobiDB-lite"/>
    </source>
</evidence>
<sequence>MNTGPNMILERESGDAMSEARKMLDQLMGKARNVNLGEEVKARHFSDPDVCKFHLCGLCPYEMFKNTRSDLGGHPEDEEDDDKCKEEYDKLSDSEKRRYGYEKNLLEFLRRLVRQCDQRIESQKARQLDTTVSQEEVERIAALERQMADLTAKSEALAEEGEIDEAQKLIEEVERLKIQKEAIANAPMREKRMIVCDISGNLMSSTDNDERIDAHFQGKLYIGWKAVRDKVAEIEERERRRLAPPPPPPAAAADRSRDRSRERDRDRDRNDRDRRDRSRDRRERDRDRDRDRKSDRRDRDRDRDRDHRKSDRRDRDRRSRRCFAPYPCLPPSPSYSYRLPSHDGRGRALHRKAIALAGWSVPLLAIYTTKEILLQLWNLIAFYVGDRCSPSGGTYAALIGSCSVPGRMQQALMIFTPLLYSMEELFIHT</sequence>
<accession>A0A7S3UYV8</accession>
<dbReference type="Pfam" id="PF03194">
    <property type="entry name" value="LUC7"/>
    <property type="match status" value="1"/>
</dbReference>
<dbReference type="GO" id="GO:0005685">
    <property type="term" value="C:U1 snRNP"/>
    <property type="evidence" value="ECO:0007669"/>
    <property type="project" value="InterPro"/>
</dbReference>
<feature type="coiled-coil region" evidence="2">
    <location>
        <begin position="106"/>
        <end position="186"/>
    </location>
</feature>
<dbReference type="AlphaFoldDB" id="A0A7S3UYV8"/>
<gene>
    <name evidence="4" type="ORF">HAKA00212_LOCUS5862</name>
</gene>
<dbReference type="GO" id="GO:0003729">
    <property type="term" value="F:mRNA binding"/>
    <property type="evidence" value="ECO:0007669"/>
    <property type="project" value="InterPro"/>
</dbReference>
<dbReference type="GO" id="GO:0006376">
    <property type="term" value="P:mRNA splice site recognition"/>
    <property type="evidence" value="ECO:0007669"/>
    <property type="project" value="InterPro"/>
</dbReference>
<evidence type="ECO:0000256" key="1">
    <source>
        <dbReference type="ARBA" id="ARBA00005655"/>
    </source>
</evidence>
<evidence type="ECO:0000313" key="4">
    <source>
        <dbReference type="EMBL" id="CAE0627184.1"/>
    </source>
</evidence>
<organism evidence="4">
    <name type="scientific">Heterosigma akashiwo</name>
    <name type="common">Chromophytic alga</name>
    <name type="synonym">Heterosigma carterae</name>
    <dbReference type="NCBI Taxonomy" id="2829"/>
    <lineage>
        <taxon>Eukaryota</taxon>
        <taxon>Sar</taxon>
        <taxon>Stramenopiles</taxon>
        <taxon>Ochrophyta</taxon>
        <taxon>Raphidophyceae</taxon>
        <taxon>Chattonellales</taxon>
        <taxon>Chattonellaceae</taxon>
        <taxon>Heterosigma</taxon>
    </lineage>
</organism>
<evidence type="ECO:0000256" key="2">
    <source>
        <dbReference type="SAM" id="Coils"/>
    </source>
</evidence>
<name>A0A7S3UYV8_HETAK</name>
<feature type="compositionally biased region" description="Basic and acidic residues" evidence="3">
    <location>
        <begin position="254"/>
        <end position="317"/>
    </location>
</feature>
<dbReference type="EMBL" id="HBIU01012914">
    <property type="protein sequence ID" value="CAE0627184.1"/>
    <property type="molecule type" value="Transcribed_RNA"/>
</dbReference>
<reference evidence="4" key="1">
    <citation type="submission" date="2021-01" db="EMBL/GenBank/DDBJ databases">
        <authorList>
            <person name="Corre E."/>
            <person name="Pelletier E."/>
            <person name="Niang G."/>
            <person name="Scheremetjew M."/>
            <person name="Finn R."/>
            <person name="Kale V."/>
            <person name="Holt S."/>
            <person name="Cochrane G."/>
            <person name="Meng A."/>
            <person name="Brown T."/>
            <person name="Cohen L."/>
        </authorList>
    </citation>
    <scope>NUCLEOTIDE SEQUENCE</scope>
    <source>
        <strain evidence="4">CCMP3107</strain>
    </source>
</reference>
<dbReference type="InterPro" id="IPR004882">
    <property type="entry name" value="Luc7-rel"/>
</dbReference>
<proteinExistence type="inferred from homology"/>
<protein>
    <submittedName>
        <fullName evidence="4">Uncharacterized protein</fullName>
    </submittedName>
</protein>